<dbReference type="CDD" id="cd13969">
    <property type="entry name" value="ADCK1-like"/>
    <property type="match status" value="1"/>
</dbReference>
<dbReference type="InterPro" id="IPR054559">
    <property type="entry name" value="PSMD12-CSN4-like_N"/>
</dbReference>
<dbReference type="Pfam" id="PF03109">
    <property type="entry name" value="ABC1"/>
    <property type="match status" value="1"/>
</dbReference>
<evidence type="ECO:0000313" key="5">
    <source>
        <dbReference type="Proteomes" id="UP000475862"/>
    </source>
</evidence>
<dbReference type="AlphaFoldDB" id="A0A6G0T510"/>
<name>A0A6G0T510_APHGL</name>
<dbReference type="SUPFAM" id="SSF56112">
    <property type="entry name" value="Protein kinase-like (PK-like)"/>
    <property type="match status" value="1"/>
</dbReference>
<dbReference type="GO" id="GO:0005743">
    <property type="term" value="C:mitochondrial inner membrane"/>
    <property type="evidence" value="ECO:0007669"/>
    <property type="project" value="TreeGrafter"/>
</dbReference>
<dbReference type="SMART" id="SM00220">
    <property type="entry name" value="S_TKc"/>
    <property type="match status" value="1"/>
</dbReference>
<evidence type="ECO:0000259" key="3">
    <source>
        <dbReference type="PROSITE" id="PS50250"/>
    </source>
</evidence>
<dbReference type="Proteomes" id="UP000475862">
    <property type="component" value="Unassembled WGS sequence"/>
</dbReference>
<dbReference type="EMBL" id="VYZN01000065">
    <property type="protein sequence ID" value="KAE9525001.1"/>
    <property type="molecule type" value="Genomic_DNA"/>
</dbReference>
<dbReference type="Pfam" id="PF22241">
    <property type="entry name" value="PSMD12-CSN4_N"/>
    <property type="match status" value="1"/>
</dbReference>
<dbReference type="InterPro" id="IPR036388">
    <property type="entry name" value="WH-like_DNA-bd_sf"/>
</dbReference>
<dbReference type="Gene3D" id="1.10.510.10">
    <property type="entry name" value="Transferase(Phosphotransferase) domain 1"/>
    <property type="match status" value="1"/>
</dbReference>
<dbReference type="Pfam" id="PF18420">
    <property type="entry name" value="CSN4_RPN5_eIF3a"/>
    <property type="match status" value="1"/>
</dbReference>
<dbReference type="Pfam" id="PF01399">
    <property type="entry name" value="PCI"/>
    <property type="match status" value="1"/>
</dbReference>
<dbReference type="GO" id="GO:0005524">
    <property type="term" value="F:ATP binding"/>
    <property type="evidence" value="ECO:0007669"/>
    <property type="project" value="InterPro"/>
</dbReference>
<evidence type="ECO:0000259" key="2">
    <source>
        <dbReference type="PROSITE" id="PS50011"/>
    </source>
</evidence>
<keyword evidence="5" id="KW-1185">Reference proteome</keyword>
<dbReference type="InterPro" id="IPR051130">
    <property type="entry name" value="Mito_struct-func_regulator"/>
</dbReference>
<comment type="caution">
    <text evidence="4">The sequence shown here is derived from an EMBL/GenBank/DDBJ whole genome shotgun (WGS) entry which is preliminary data.</text>
</comment>
<dbReference type="PROSITE" id="PS50011">
    <property type="entry name" value="PROTEIN_KINASE_DOM"/>
    <property type="match status" value="1"/>
</dbReference>
<sequence length="909" mass="103657">MLGRTIGLGILSGTVATAYSFYENDFNIDSVGIVRFSRAATTGIHVMYHYKTTLYAPSVSKSSPNYQEIRSKSHSKAAELLLELCRTNKGVYIKIGQHIGALENLFPKEYTETLKVLHSQAPITPLKEIYKVIKEDLKQDVKQNCSKMKNWNWNYSTTYQKLFATSNGSLNLKHCNIADQLFSEIDPKPLGAASLAQVHKAKLRSTGENVAIKVQHSYVRGDAKIDIAIIETLVNIGSYIFPDFKFQWLVKQTKQNIPKELDFTIEAQNTETLRSMFKHFKWLKVPKIYDEFSSSRVLTLEFFEGGQINDLDYINQNKLNVNEISDKLGSLYSEMIFKNGFVHSDPHPGNLLVNKDKNGQLNLILLDHGLYATLTDSFRRTYAKLWKSILDNNHDKMKKYCTKLGVAEMYGLLVCMVAGRTWDSVQDGIVTKKLTDAEKEKFQSGIPLVLTETLYILQTVNPQILLLLKTNDLIRGIDTTLGTLSKLTSLRPMTPENMSLTIAQIRQHLSHLANAQTSHKDQVDKYRSLLNNVLSNTGDNIIEALKVFVEAIVNENVSLVISRQILSDVSTQLLPDLPDAQSKLLAHFTLEKIQPRVISFEEQVANVRQHLASIYERENNWKEAASVLVGIPLETGQKKYTVDYKLETYMKIARLYLEDDDPMLAESFINRASLLQTESKNEKLQICYKVCYARVLDYRRKFIEAAQRYNELSYRSIISEEERMAALKNALICTVLASAGQQRSRMLATLFKDERCQSLPEFSILEKMYLDRIIRPNEIAQLDAMLQPHQKAKTVDGSTILNRAIIEHNLLSASKLYKNMKIVELGRLLGIEPIKAEKIAGQMISEGRMEGSIDQVESYVHFKSQKLLPTWDKKIESLCYHVNHIIELMSADPKVREWMNKHLDDQMTL</sequence>
<evidence type="ECO:0000313" key="4">
    <source>
        <dbReference type="EMBL" id="KAE9525001.1"/>
    </source>
</evidence>
<organism evidence="4 5">
    <name type="scientific">Aphis glycines</name>
    <name type="common">Soybean aphid</name>
    <dbReference type="NCBI Taxonomy" id="307491"/>
    <lineage>
        <taxon>Eukaryota</taxon>
        <taxon>Metazoa</taxon>
        <taxon>Ecdysozoa</taxon>
        <taxon>Arthropoda</taxon>
        <taxon>Hexapoda</taxon>
        <taxon>Insecta</taxon>
        <taxon>Pterygota</taxon>
        <taxon>Neoptera</taxon>
        <taxon>Paraneoptera</taxon>
        <taxon>Hemiptera</taxon>
        <taxon>Sternorrhyncha</taxon>
        <taxon>Aphidomorpha</taxon>
        <taxon>Aphidoidea</taxon>
        <taxon>Aphididae</taxon>
        <taxon>Aphidini</taxon>
        <taxon>Aphis</taxon>
        <taxon>Aphis</taxon>
    </lineage>
</organism>
<dbReference type="InterPro" id="IPR011009">
    <property type="entry name" value="Kinase-like_dom_sf"/>
</dbReference>
<dbReference type="PANTHER" id="PTHR43173">
    <property type="entry name" value="ABC1 FAMILY PROTEIN"/>
    <property type="match status" value="1"/>
</dbReference>
<reference evidence="4 5" key="1">
    <citation type="submission" date="2019-08" db="EMBL/GenBank/DDBJ databases">
        <title>The genome of the soybean aphid Biotype 1, its phylome, world population structure and adaptation to the North American continent.</title>
        <authorList>
            <person name="Giordano R."/>
            <person name="Donthu R.K."/>
            <person name="Hernandez A.G."/>
            <person name="Wright C.L."/>
            <person name="Zimin A.V."/>
        </authorList>
    </citation>
    <scope>NUCLEOTIDE SEQUENCE [LARGE SCALE GENOMIC DNA]</scope>
    <source>
        <tissue evidence="4">Whole aphids</tissue>
    </source>
</reference>
<protein>
    <submittedName>
        <fullName evidence="4">Uncharacterized protein</fullName>
    </submittedName>
</protein>
<dbReference type="GO" id="GO:0007005">
    <property type="term" value="P:mitochondrion organization"/>
    <property type="evidence" value="ECO:0007669"/>
    <property type="project" value="TreeGrafter"/>
</dbReference>
<dbReference type="OrthoDB" id="427480at2759"/>
<dbReference type="InterPro" id="IPR036390">
    <property type="entry name" value="WH_DNA-bd_sf"/>
</dbReference>
<dbReference type="InterPro" id="IPR000719">
    <property type="entry name" value="Prot_kinase_dom"/>
</dbReference>
<dbReference type="Gene3D" id="1.10.10.10">
    <property type="entry name" value="Winged helix-like DNA-binding domain superfamily/Winged helix DNA-binding domain"/>
    <property type="match status" value="1"/>
</dbReference>
<comment type="similarity">
    <text evidence="1">Belongs to the protein kinase superfamily. ADCK protein kinase family.</text>
</comment>
<dbReference type="InterPro" id="IPR045307">
    <property type="entry name" value="ADCK1_dom"/>
</dbReference>
<accession>A0A6G0T510</accession>
<proteinExistence type="inferred from homology"/>
<evidence type="ECO:0000256" key="1">
    <source>
        <dbReference type="ARBA" id="ARBA00009670"/>
    </source>
</evidence>
<dbReference type="PANTHER" id="PTHR43173:SF19">
    <property type="entry name" value="AARF DOMAIN-CONTAINING PROTEIN KINASE 1"/>
    <property type="match status" value="1"/>
</dbReference>
<feature type="domain" description="PCI" evidence="3">
    <location>
        <begin position="698"/>
        <end position="867"/>
    </location>
</feature>
<gene>
    <name evidence="4" type="ORF">AGLY_015051</name>
</gene>
<dbReference type="GO" id="GO:0055088">
    <property type="term" value="P:lipid homeostasis"/>
    <property type="evidence" value="ECO:0007669"/>
    <property type="project" value="TreeGrafter"/>
</dbReference>
<feature type="domain" description="Protein kinase" evidence="2">
    <location>
        <begin position="184"/>
        <end position="553"/>
    </location>
</feature>
<dbReference type="InterPro" id="IPR041406">
    <property type="entry name" value="CSN4_HTH"/>
</dbReference>
<dbReference type="SMART" id="SM00088">
    <property type="entry name" value="PINT"/>
    <property type="match status" value="1"/>
</dbReference>
<dbReference type="GO" id="GO:0004672">
    <property type="term" value="F:protein kinase activity"/>
    <property type="evidence" value="ECO:0007669"/>
    <property type="project" value="InterPro"/>
</dbReference>
<dbReference type="InterPro" id="IPR004147">
    <property type="entry name" value="ABC1_dom"/>
</dbReference>
<dbReference type="SUPFAM" id="SSF46785">
    <property type="entry name" value="Winged helix' DNA-binding domain"/>
    <property type="match status" value="1"/>
</dbReference>
<dbReference type="PROSITE" id="PS50250">
    <property type="entry name" value="PCI"/>
    <property type="match status" value="1"/>
</dbReference>
<dbReference type="InterPro" id="IPR000717">
    <property type="entry name" value="PCI_dom"/>
</dbReference>